<keyword evidence="6 7" id="KW-0961">Cell wall biogenesis/degradation</keyword>
<evidence type="ECO:0000256" key="3">
    <source>
        <dbReference type="ARBA" id="ARBA00022960"/>
    </source>
</evidence>
<feature type="active site" description="Proton donor/acceptor" evidence="7">
    <location>
        <position position="96"/>
    </location>
</feature>
<dbReference type="Gene3D" id="3.40.50.1860">
    <property type="match status" value="2"/>
</dbReference>
<comment type="catalytic activity">
    <reaction evidence="1 7">
        <text>L-glutamate = D-glutamate</text>
        <dbReference type="Rhea" id="RHEA:12813"/>
        <dbReference type="ChEBI" id="CHEBI:29985"/>
        <dbReference type="ChEBI" id="CHEBI:29986"/>
        <dbReference type="EC" id="5.1.1.3"/>
    </reaction>
</comment>
<keyword evidence="4 7" id="KW-0573">Peptidoglycan synthesis</keyword>
<feature type="region of interest" description="Disordered" evidence="8">
    <location>
        <begin position="1"/>
        <end position="26"/>
    </location>
</feature>
<feature type="active site" description="Proton donor/acceptor" evidence="7">
    <location>
        <position position="213"/>
    </location>
</feature>
<dbReference type="GO" id="GO:0009252">
    <property type="term" value="P:peptidoglycan biosynthetic process"/>
    <property type="evidence" value="ECO:0007669"/>
    <property type="project" value="UniProtKB-UniRule"/>
</dbReference>
<evidence type="ECO:0000313" key="9">
    <source>
        <dbReference type="EMBL" id="CAA9473876.1"/>
    </source>
</evidence>
<evidence type="ECO:0000256" key="2">
    <source>
        <dbReference type="ARBA" id="ARBA00013090"/>
    </source>
</evidence>
<dbReference type="PROSITE" id="PS00923">
    <property type="entry name" value="ASP_GLU_RACEMASE_1"/>
    <property type="match status" value="1"/>
</dbReference>
<accession>A0A6J4RHT0</accession>
<dbReference type="EMBL" id="CADCVL010000161">
    <property type="protein sequence ID" value="CAA9473876.1"/>
    <property type="molecule type" value="Genomic_DNA"/>
</dbReference>
<sequence length="306" mass="32462">MGACHTGEVHEGTIGSTPPPPEQVRRRPIGVFDSGVGGLTVLHELLVALPHEDFLYLGDTARFPYGDRSPEELLAFAHEIADELVARGAKLLVIACNSATAAALPELRARFADRGEDSIDVLGVVTPESQAAVVATHSGRVGLLATPATVASGAYDRALDAADSHVQLTKVPCPDLAPIIQGGFPFDEAVMDTVREYCGPLRDARVDTVILGCTHYPLVRPMLQRMLGPRVTLIAPGAAIARRVELALEARGLASPQEGEGDYRFLSTGDPEAFRALGTRFLQMPLTDVAHVDLGARTLVAIRPAG</sequence>
<name>A0A6J4RHT0_9ACTN</name>
<dbReference type="EC" id="5.1.1.3" evidence="2 7"/>
<dbReference type="GO" id="GO:0071555">
    <property type="term" value="P:cell wall organization"/>
    <property type="evidence" value="ECO:0007669"/>
    <property type="project" value="UniProtKB-KW"/>
</dbReference>
<comment type="pathway">
    <text evidence="7">Cell wall biogenesis; peptidoglycan biosynthesis.</text>
</comment>
<evidence type="ECO:0000256" key="7">
    <source>
        <dbReference type="HAMAP-Rule" id="MF_00258"/>
    </source>
</evidence>
<dbReference type="GO" id="GO:0008881">
    <property type="term" value="F:glutamate racemase activity"/>
    <property type="evidence" value="ECO:0007669"/>
    <property type="project" value="UniProtKB-UniRule"/>
</dbReference>
<comment type="similarity">
    <text evidence="7">Belongs to the aspartate/glutamate racemases family.</text>
</comment>
<keyword evidence="5 7" id="KW-0413">Isomerase</keyword>
<dbReference type="PANTHER" id="PTHR21198:SF2">
    <property type="entry name" value="GLUTAMATE RACEMASE"/>
    <property type="match status" value="1"/>
</dbReference>
<gene>
    <name evidence="7" type="primary">murI</name>
    <name evidence="9" type="ORF">AVDCRST_MAG65-962</name>
</gene>
<dbReference type="NCBIfam" id="TIGR00067">
    <property type="entry name" value="glut_race"/>
    <property type="match status" value="1"/>
</dbReference>
<reference evidence="9" key="1">
    <citation type="submission" date="2020-02" db="EMBL/GenBank/DDBJ databases">
        <authorList>
            <person name="Meier V. D."/>
        </authorList>
    </citation>
    <scope>NUCLEOTIDE SEQUENCE</scope>
    <source>
        <strain evidence="9">AVDCRST_MAG65</strain>
    </source>
</reference>
<dbReference type="InterPro" id="IPR004391">
    <property type="entry name" value="Glu_race"/>
</dbReference>
<proteinExistence type="inferred from homology"/>
<dbReference type="InterPro" id="IPR015942">
    <property type="entry name" value="Asp/Glu/hydantoin_racemase"/>
</dbReference>
<dbReference type="UniPathway" id="UPA00219"/>
<dbReference type="PANTHER" id="PTHR21198">
    <property type="entry name" value="GLUTAMATE RACEMASE"/>
    <property type="match status" value="1"/>
</dbReference>
<dbReference type="FunFam" id="3.40.50.1860:FF:000001">
    <property type="entry name" value="Glutamate racemase"/>
    <property type="match status" value="1"/>
</dbReference>
<dbReference type="AlphaFoldDB" id="A0A6J4RHT0"/>
<organism evidence="9">
    <name type="scientific">uncultured Solirubrobacteraceae bacterium</name>
    <dbReference type="NCBI Taxonomy" id="1162706"/>
    <lineage>
        <taxon>Bacteria</taxon>
        <taxon>Bacillati</taxon>
        <taxon>Actinomycetota</taxon>
        <taxon>Thermoleophilia</taxon>
        <taxon>Solirubrobacterales</taxon>
        <taxon>Solirubrobacteraceae</taxon>
        <taxon>environmental samples</taxon>
    </lineage>
</organism>
<dbReference type="InterPro" id="IPR001920">
    <property type="entry name" value="Asp/Glu_race"/>
</dbReference>
<evidence type="ECO:0000256" key="6">
    <source>
        <dbReference type="ARBA" id="ARBA00023316"/>
    </source>
</evidence>
<feature type="binding site" evidence="7">
    <location>
        <begin position="97"/>
        <end position="98"/>
    </location>
    <ligand>
        <name>substrate</name>
    </ligand>
</feature>
<dbReference type="SUPFAM" id="SSF53681">
    <property type="entry name" value="Aspartate/glutamate racemase"/>
    <property type="match status" value="2"/>
</dbReference>
<protein>
    <recommendedName>
        <fullName evidence="2 7">Glutamate racemase</fullName>
        <ecNumber evidence="2 7">5.1.1.3</ecNumber>
    </recommendedName>
</protein>
<dbReference type="Pfam" id="PF01177">
    <property type="entry name" value="Asp_Glu_race"/>
    <property type="match status" value="1"/>
</dbReference>
<keyword evidence="3 7" id="KW-0133">Cell shape</keyword>
<dbReference type="GO" id="GO:0008360">
    <property type="term" value="P:regulation of cell shape"/>
    <property type="evidence" value="ECO:0007669"/>
    <property type="project" value="UniProtKB-KW"/>
</dbReference>
<dbReference type="HAMAP" id="MF_00258">
    <property type="entry name" value="Glu_racemase"/>
    <property type="match status" value="1"/>
</dbReference>
<feature type="binding site" evidence="7">
    <location>
        <begin position="33"/>
        <end position="34"/>
    </location>
    <ligand>
        <name>substrate</name>
    </ligand>
</feature>
<dbReference type="PROSITE" id="PS00924">
    <property type="entry name" value="ASP_GLU_RACEMASE_2"/>
    <property type="match status" value="1"/>
</dbReference>
<comment type="function">
    <text evidence="7">Provides the (R)-glutamate required for cell wall biosynthesis.</text>
</comment>
<evidence type="ECO:0000256" key="8">
    <source>
        <dbReference type="SAM" id="MobiDB-lite"/>
    </source>
</evidence>
<evidence type="ECO:0000256" key="1">
    <source>
        <dbReference type="ARBA" id="ARBA00001602"/>
    </source>
</evidence>
<evidence type="ECO:0000256" key="5">
    <source>
        <dbReference type="ARBA" id="ARBA00023235"/>
    </source>
</evidence>
<dbReference type="InterPro" id="IPR018187">
    <property type="entry name" value="Asp/Glu_racemase_AS_1"/>
</dbReference>
<feature type="binding site" evidence="7">
    <location>
        <begin position="214"/>
        <end position="215"/>
    </location>
    <ligand>
        <name>substrate</name>
    </ligand>
</feature>
<feature type="binding site" evidence="7">
    <location>
        <begin position="65"/>
        <end position="66"/>
    </location>
    <ligand>
        <name>substrate</name>
    </ligand>
</feature>
<dbReference type="InterPro" id="IPR033134">
    <property type="entry name" value="Asp/Glu_racemase_AS_2"/>
</dbReference>
<evidence type="ECO:0000256" key="4">
    <source>
        <dbReference type="ARBA" id="ARBA00022984"/>
    </source>
</evidence>